<dbReference type="EC" id="2.7.7.49" evidence="1"/>
<organism evidence="10 11">
    <name type="scientific">Xenorhabdus nematophila (strain ATCC 19061 / DSM 3370 / CCUG 14189 / LMG 1036 / NCIMB 9965 / AN6)</name>
    <dbReference type="NCBI Taxonomy" id="406817"/>
    <lineage>
        <taxon>Bacteria</taxon>
        <taxon>Pseudomonadati</taxon>
        <taxon>Pseudomonadota</taxon>
        <taxon>Gammaproteobacteria</taxon>
        <taxon>Enterobacterales</taxon>
        <taxon>Morganellaceae</taxon>
        <taxon>Xenorhabdus</taxon>
    </lineage>
</organism>
<evidence type="ECO:0000256" key="3">
    <source>
        <dbReference type="ARBA" id="ARBA00022695"/>
    </source>
</evidence>
<dbReference type="EMBL" id="FN667742">
    <property type="protein sequence ID" value="CBJ91730.1"/>
    <property type="molecule type" value="Genomic_DNA"/>
</dbReference>
<dbReference type="Proteomes" id="UP000008075">
    <property type="component" value="Chromosome"/>
</dbReference>
<evidence type="ECO:0000256" key="2">
    <source>
        <dbReference type="ARBA" id="ARBA00022679"/>
    </source>
</evidence>
<keyword evidence="3" id="KW-0548">Nucleotidyltransferase</keyword>
<protein>
    <recommendedName>
        <fullName evidence="1">RNA-directed DNA polymerase</fullName>
        <ecNumber evidence="1">2.7.7.49</ecNumber>
    </recommendedName>
</protein>
<dbReference type="InterPro" id="IPR051083">
    <property type="entry name" value="GrpII_Intron_Splice-Mob/Def"/>
</dbReference>
<proteinExistence type="inferred from homology"/>
<keyword evidence="11" id="KW-1185">Reference proteome</keyword>
<reference evidence="10 11" key="1">
    <citation type="journal article" date="2011" name="PLoS ONE">
        <title>The entomopathogenic bacterial endosymbionts xenorhabdus and photorhabdus: convergent lifestyles from divergent genomes.</title>
        <authorList>
            <person name="Chaston J.M."/>
            <person name="Suen G."/>
            <person name="Tucker S.L."/>
            <person name="Andersen A.W."/>
            <person name="Bhasin A."/>
            <person name="Bode E."/>
            <person name="Bode H.B."/>
            <person name="Brachmann A.O."/>
            <person name="Cowles C.E."/>
            <person name="Cowles K.N."/>
            <person name="Darby C."/>
            <person name="de Leon L."/>
            <person name="Drace K."/>
            <person name="Du Z."/>
            <person name="Givaudan A."/>
            <person name="Herbert Tran E.E."/>
            <person name="Jewell K.A."/>
            <person name="Knack J.J."/>
            <person name="Krasomil-Osterfeld K.C."/>
            <person name="Kukor R."/>
            <person name="Lanois A."/>
            <person name="Latreille P."/>
            <person name="Leimgruber N.K."/>
            <person name="Lipke C.M."/>
            <person name="Liu R."/>
            <person name="Lu X."/>
            <person name="Martens E.C."/>
            <person name="Marri P.R."/>
            <person name="Medigue C."/>
            <person name="Menard M.L."/>
            <person name="Miller N.M."/>
            <person name="Morales-Soto N."/>
            <person name="Norton S."/>
            <person name="Ogier J.C."/>
            <person name="Orchard S.S."/>
            <person name="Park D."/>
            <person name="Park Y."/>
            <person name="Qurollo B.A."/>
            <person name="Sugar D.R."/>
            <person name="Richards G.R."/>
            <person name="Rouy Z."/>
            <person name="Slominski B."/>
            <person name="Slominski K."/>
            <person name="Snyder H."/>
            <person name="Tjaden B.C."/>
            <person name="van der Hoeven R."/>
            <person name="Welch R.D."/>
            <person name="Wheeler C."/>
            <person name="Xiang B."/>
            <person name="Barbazuk B."/>
            <person name="Gaudriault S."/>
            <person name="Goodner B."/>
            <person name="Slater S.C."/>
            <person name="Forst S."/>
            <person name="Goldman B.S."/>
            <person name="Goodrich-Blair H."/>
        </authorList>
    </citation>
    <scope>NUCLEOTIDE SEQUENCE [LARGE SCALE GENOMIC DNA]</scope>
    <source>
        <strain evidence="11">ATCC 19061 / DSM 3370 / CCUG 14189 / LMG 1036 / NCIMB 9965 / AN6</strain>
    </source>
</reference>
<dbReference type="RefSeq" id="WP_013185239.1">
    <property type="nucleotide sequence ID" value="NC_014228.1"/>
</dbReference>
<keyword evidence="5" id="KW-0460">Magnesium</keyword>
<evidence type="ECO:0000256" key="1">
    <source>
        <dbReference type="ARBA" id="ARBA00012493"/>
    </source>
</evidence>
<dbReference type="GeneID" id="24902990"/>
<keyword evidence="6 10" id="KW-0695">RNA-directed DNA polymerase</keyword>
<dbReference type="KEGG" id="xne:XNC1_3699"/>
<sequence>MTVLFDLAKALGVSETEAFTFLSDAPKKYKVYSIPKRRSGNRIIAQPSKRLKEYQTAFLKCYKLPVHHSAMAYRQGLSIKDNANYHKGNQYFLKMDLENFFNSITPDLLWQSWNKKEIFITESDRIILQRLLFWRPSKKNSGKLVLYQSNLKMQVLKSENGQSVGS</sequence>
<evidence type="ECO:0000256" key="8">
    <source>
        <dbReference type="ARBA" id="ARBA00048173"/>
    </source>
</evidence>
<accession>D3VAV5</accession>
<evidence type="ECO:0000256" key="7">
    <source>
        <dbReference type="ARBA" id="ARBA00034120"/>
    </source>
</evidence>
<dbReference type="PRINTS" id="PR00866">
    <property type="entry name" value="RNADNAPOLMS"/>
</dbReference>
<name>D3VAV5_XENNA</name>
<keyword evidence="4" id="KW-0479">Metal-binding</keyword>
<dbReference type="Pfam" id="PF00078">
    <property type="entry name" value="RVT_1"/>
    <property type="match status" value="1"/>
</dbReference>
<evidence type="ECO:0000259" key="9">
    <source>
        <dbReference type="PROSITE" id="PS50878"/>
    </source>
</evidence>
<dbReference type="HOGENOM" id="CLU_1783450_0_0_6"/>
<dbReference type="PANTHER" id="PTHR34047">
    <property type="entry name" value="NUCLEAR INTRON MATURASE 1, MITOCHONDRIAL-RELATED"/>
    <property type="match status" value="1"/>
</dbReference>
<dbReference type="AlphaFoldDB" id="D3VAV5"/>
<dbReference type="PROSITE" id="PS50878">
    <property type="entry name" value="RT_POL"/>
    <property type="match status" value="1"/>
</dbReference>
<evidence type="ECO:0000256" key="5">
    <source>
        <dbReference type="ARBA" id="ARBA00022842"/>
    </source>
</evidence>
<comment type="similarity">
    <text evidence="7">Belongs to the bacterial reverse transcriptase family.</text>
</comment>
<evidence type="ECO:0000256" key="6">
    <source>
        <dbReference type="ARBA" id="ARBA00022918"/>
    </source>
</evidence>
<keyword evidence="2" id="KW-0808">Transferase</keyword>
<dbReference type="GO" id="GO:0003964">
    <property type="term" value="F:RNA-directed DNA polymerase activity"/>
    <property type="evidence" value="ECO:0007669"/>
    <property type="project" value="UniProtKB-KW"/>
</dbReference>
<dbReference type="eggNOG" id="COG3344">
    <property type="taxonomic scope" value="Bacteria"/>
</dbReference>
<dbReference type="PANTHER" id="PTHR34047:SF7">
    <property type="entry name" value="RNA-DIRECTED DNA POLYMERASE"/>
    <property type="match status" value="1"/>
</dbReference>
<evidence type="ECO:0000313" key="10">
    <source>
        <dbReference type="EMBL" id="CBJ91730.1"/>
    </source>
</evidence>
<comment type="catalytic activity">
    <reaction evidence="8">
        <text>DNA(n) + a 2'-deoxyribonucleoside 5'-triphosphate = DNA(n+1) + diphosphate</text>
        <dbReference type="Rhea" id="RHEA:22508"/>
        <dbReference type="Rhea" id="RHEA-COMP:17339"/>
        <dbReference type="Rhea" id="RHEA-COMP:17340"/>
        <dbReference type="ChEBI" id="CHEBI:33019"/>
        <dbReference type="ChEBI" id="CHEBI:61560"/>
        <dbReference type="ChEBI" id="CHEBI:173112"/>
        <dbReference type="EC" id="2.7.7.49"/>
    </reaction>
</comment>
<dbReference type="GO" id="GO:0046872">
    <property type="term" value="F:metal ion binding"/>
    <property type="evidence" value="ECO:0007669"/>
    <property type="project" value="UniProtKB-KW"/>
</dbReference>
<dbReference type="InterPro" id="IPR000123">
    <property type="entry name" value="Reverse_transcriptase_msDNA"/>
</dbReference>
<gene>
    <name evidence="10" type="ordered locus">XNC1_3699</name>
</gene>
<dbReference type="GO" id="GO:0003723">
    <property type="term" value="F:RNA binding"/>
    <property type="evidence" value="ECO:0007669"/>
    <property type="project" value="InterPro"/>
</dbReference>
<feature type="domain" description="Reverse transcriptase" evidence="9">
    <location>
        <begin position="15"/>
        <end position="166"/>
    </location>
</feature>
<evidence type="ECO:0000256" key="4">
    <source>
        <dbReference type="ARBA" id="ARBA00022723"/>
    </source>
</evidence>
<dbReference type="InterPro" id="IPR000477">
    <property type="entry name" value="RT_dom"/>
</dbReference>
<evidence type="ECO:0000313" key="11">
    <source>
        <dbReference type="Proteomes" id="UP000008075"/>
    </source>
</evidence>